<proteinExistence type="predicted"/>
<sequence length="318" mass="35420">MVMPDETEAQLSEPHNMRRLLSKVLPDPDRVELIRQRVYTHNARLAERFRIDRVLLAGDAAHIMPVWQGQGYNSGMRDAFNLAWKLALVVNGKAGEALLDSYQQERRDHAKAMIDLSVTAGYVLAPPKRWQGAARDGLSWLLNYLPPVKRYFLEMRFKPMPQYREGALLTDGAGKTSPVGKMFIQPQVTLESGESVLLDEVIGANFAIIGWGCNPQWGLNAGQIARWRAIGVRFIQVVPEVQIHREQDNAPGTLRVGDTQNRLKSWFALHNTAIAVVRPDRFVAALAIPQTLGAQLTALAEKMTLATGDTAHAEEKVA</sequence>
<dbReference type="PRINTS" id="PR00420">
    <property type="entry name" value="RNGMNOXGNASE"/>
</dbReference>
<dbReference type="GO" id="GO:0008688">
    <property type="term" value="F:3-(3-hydroxyphenyl)propionate hydroxylase activity"/>
    <property type="evidence" value="ECO:0007669"/>
    <property type="project" value="UniProtKB-EC"/>
</dbReference>
<accession>A0A378A4X7</accession>
<evidence type="ECO:0000259" key="2">
    <source>
        <dbReference type="Pfam" id="PF01494"/>
    </source>
</evidence>
<dbReference type="Gene3D" id="3.50.50.60">
    <property type="entry name" value="FAD/NAD(P)-binding domain"/>
    <property type="match status" value="1"/>
</dbReference>
<dbReference type="GO" id="GO:0071949">
    <property type="term" value="F:FAD binding"/>
    <property type="evidence" value="ECO:0007669"/>
    <property type="project" value="InterPro"/>
</dbReference>
<dbReference type="Pfam" id="PF01494">
    <property type="entry name" value="FAD_binding_3"/>
    <property type="match status" value="1"/>
</dbReference>
<dbReference type="SUPFAM" id="SSF51905">
    <property type="entry name" value="FAD/NAD(P)-binding domain"/>
    <property type="match status" value="1"/>
</dbReference>
<dbReference type="EMBL" id="UGMN01000004">
    <property type="protein sequence ID" value="STU98099.1"/>
    <property type="molecule type" value="Genomic_DNA"/>
</dbReference>
<gene>
    <name evidence="3" type="primary">mhpA_1</name>
    <name evidence="3" type="ORF">NCTC5053_01325</name>
</gene>
<evidence type="ECO:0000313" key="4">
    <source>
        <dbReference type="Proteomes" id="UP000254387"/>
    </source>
</evidence>
<dbReference type="AlphaFoldDB" id="A0A378A4X7"/>
<protein>
    <submittedName>
        <fullName evidence="3">3-(3-hydroxyphenyl)propionate hydroxylase</fullName>
        <ecNumber evidence="3">1.14.13.127</ecNumber>
    </submittedName>
</protein>
<dbReference type="GO" id="GO:0019622">
    <property type="term" value="P:3-(3-hydroxy)phenylpropionate catabolic process"/>
    <property type="evidence" value="ECO:0007669"/>
    <property type="project" value="TreeGrafter"/>
</dbReference>
<dbReference type="PANTHER" id="PTHR43476:SF3">
    <property type="entry name" value="FAD-BINDING MONOOXYGENASE"/>
    <property type="match status" value="1"/>
</dbReference>
<keyword evidence="1 3" id="KW-0560">Oxidoreductase</keyword>
<dbReference type="EC" id="1.14.13.127" evidence="3"/>
<evidence type="ECO:0000256" key="1">
    <source>
        <dbReference type="ARBA" id="ARBA00023002"/>
    </source>
</evidence>
<dbReference type="Proteomes" id="UP000254387">
    <property type="component" value="Unassembled WGS sequence"/>
</dbReference>
<dbReference type="InterPro" id="IPR050631">
    <property type="entry name" value="PheA/TfdB_FAD_monoxygenase"/>
</dbReference>
<dbReference type="PANTHER" id="PTHR43476">
    <property type="entry name" value="3-(3-HYDROXY-PHENYL)PROPIONATE/3-HYDROXYCINNAMIC ACID HYDROXYLASE"/>
    <property type="match status" value="1"/>
</dbReference>
<dbReference type="InterPro" id="IPR036188">
    <property type="entry name" value="FAD/NAD-bd_sf"/>
</dbReference>
<evidence type="ECO:0000313" key="3">
    <source>
        <dbReference type="EMBL" id="STU98099.1"/>
    </source>
</evidence>
<reference evidence="3 4" key="1">
    <citation type="submission" date="2018-06" db="EMBL/GenBank/DDBJ databases">
        <authorList>
            <consortium name="Pathogen Informatics"/>
            <person name="Doyle S."/>
        </authorList>
    </citation>
    <scope>NUCLEOTIDE SEQUENCE [LARGE SCALE GENOMIC DNA]</scope>
    <source>
        <strain evidence="3 4">NCTC5053</strain>
    </source>
</reference>
<name>A0A378A4X7_KLEPN</name>
<organism evidence="3 4">
    <name type="scientific">Klebsiella pneumoniae</name>
    <dbReference type="NCBI Taxonomy" id="573"/>
    <lineage>
        <taxon>Bacteria</taxon>
        <taxon>Pseudomonadati</taxon>
        <taxon>Pseudomonadota</taxon>
        <taxon>Gammaproteobacteria</taxon>
        <taxon>Enterobacterales</taxon>
        <taxon>Enterobacteriaceae</taxon>
        <taxon>Klebsiella/Raoultella group</taxon>
        <taxon>Klebsiella</taxon>
        <taxon>Klebsiella pneumoniae complex</taxon>
    </lineage>
</organism>
<dbReference type="Gene3D" id="3.30.9.10">
    <property type="entry name" value="D-Amino Acid Oxidase, subunit A, domain 2"/>
    <property type="match status" value="1"/>
</dbReference>
<dbReference type="InterPro" id="IPR002938">
    <property type="entry name" value="FAD-bd"/>
</dbReference>
<feature type="domain" description="FAD-binding" evidence="2">
    <location>
        <begin position="5"/>
        <end position="116"/>
    </location>
</feature>